<keyword evidence="2" id="KW-1185">Reference proteome</keyword>
<protein>
    <submittedName>
        <fullName evidence="1">DDB1- and CUL4-associated factor 8</fullName>
    </submittedName>
</protein>
<evidence type="ECO:0000313" key="2">
    <source>
        <dbReference type="Proteomes" id="UP000827872"/>
    </source>
</evidence>
<accession>A0ACB8G6R6</accession>
<gene>
    <name evidence="1" type="primary">DCAF8_1</name>
    <name evidence="1" type="ORF">K3G42_003040</name>
</gene>
<proteinExistence type="predicted"/>
<name>A0ACB8G6R6_9SAUR</name>
<organism evidence="1 2">
    <name type="scientific">Sphaerodactylus townsendi</name>
    <dbReference type="NCBI Taxonomy" id="933632"/>
    <lineage>
        <taxon>Eukaryota</taxon>
        <taxon>Metazoa</taxon>
        <taxon>Chordata</taxon>
        <taxon>Craniata</taxon>
        <taxon>Vertebrata</taxon>
        <taxon>Euteleostomi</taxon>
        <taxon>Lepidosauria</taxon>
        <taxon>Squamata</taxon>
        <taxon>Bifurcata</taxon>
        <taxon>Gekkota</taxon>
        <taxon>Sphaerodactylidae</taxon>
        <taxon>Sphaerodactylus</taxon>
    </lineage>
</organism>
<evidence type="ECO:0000313" key="1">
    <source>
        <dbReference type="EMBL" id="KAH8015363.1"/>
    </source>
</evidence>
<reference evidence="1" key="1">
    <citation type="submission" date="2021-08" db="EMBL/GenBank/DDBJ databases">
        <title>The first chromosome-level gecko genome reveals the dynamic sex chromosomes of Neotropical dwarf geckos (Sphaerodactylidae: Sphaerodactylus).</title>
        <authorList>
            <person name="Pinto B.J."/>
            <person name="Keating S.E."/>
            <person name="Gamble T."/>
        </authorList>
    </citation>
    <scope>NUCLEOTIDE SEQUENCE</scope>
    <source>
        <strain evidence="1">TG3544</strain>
    </source>
</reference>
<sequence>MLPFSLKTRTPEWWEKKESFHATPASTGLFQPQDVSGLLTSASAGSQFPPETLLQPRGHLKIYDQRKISENESQGVLKKFCPPHLVSSESKANITCLVYSYDGSELLASYNDEDIYLFNTSHSDGAEYIKRYKGHRNSATVKGVNFYGPKSEFVVSGSDCGHIFLWEKESCQIVQFMDGDKGGVVNCLEPHPHLPVLATSGLDHDVKIWAPTAEVPTQLTGLKEVIKKNKRERDEDSLHHTDMYENHLLWFLMHHFRQRRHHRRRRDPGVGATDSDSDESLSSSDTSDDDEEGPDRVQCMPS</sequence>
<dbReference type="Proteomes" id="UP000827872">
    <property type="component" value="Linkage Group LG01"/>
</dbReference>
<dbReference type="EMBL" id="CM037614">
    <property type="protein sequence ID" value="KAH8015363.1"/>
    <property type="molecule type" value="Genomic_DNA"/>
</dbReference>
<comment type="caution">
    <text evidence="1">The sequence shown here is derived from an EMBL/GenBank/DDBJ whole genome shotgun (WGS) entry which is preliminary data.</text>
</comment>